<dbReference type="EMBL" id="CP157743">
    <property type="protein sequence ID" value="XBS20964.1"/>
    <property type="molecule type" value="Genomic_DNA"/>
</dbReference>
<proteinExistence type="predicted"/>
<evidence type="ECO:0000313" key="2">
    <source>
        <dbReference type="Proteomes" id="UP001225378"/>
    </source>
</evidence>
<dbReference type="AlphaFoldDB" id="A0AAU7NVH2"/>
<evidence type="ECO:0008006" key="3">
    <source>
        <dbReference type="Google" id="ProtNLM"/>
    </source>
</evidence>
<organism evidence="1 2">
    <name type="scientific">Methylomarinum roseum</name>
    <dbReference type="NCBI Taxonomy" id="3067653"/>
    <lineage>
        <taxon>Bacteria</taxon>
        <taxon>Pseudomonadati</taxon>
        <taxon>Pseudomonadota</taxon>
        <taxon>Gammaproteobacteria</taxon>
        <taxon>Methylococcales</taxon>
        <taxon>Methylococcaceae</taxon>
        <taxon>Methylomarinum</taxon>
    </lineage>
</organism>
<name>A0AAU7NVH2_9GAMM</name>
<evidence type="ECO:0000313" key="1">
    <source>
        <dbReference type="EMBL" id="XBS20964.1"/>
    </source>
</evidence>
<dbReference type="KEGG" id="mech:Q9L42_002245"/>
<sequence>MKAKFRKPVNPLFKPQDRYYVNERGWWFYTVDMISGPYATKAECVDACRSYIQKRDGVFAETC</sequence>
<dbReference type="Proteomes" id="UP001225378">
    <property type="component" value="Chromosome"/>
</dbReference>
<protein>
    <recommendedName>
        <fullName evidence="3">DUF1508 domain-containing protein</fullName>
    </recommendedName>
</protein>
<keyword evidence="2" id="KW-1185">Reference proteome</keyword>
<reference evidence="1 2" key="1">
    <citation type="journal article" date="2024" name="Microbiology">
        <title>Methylomarinum rosea sp. nov., a novel halophilic methanotrophic bacterium from the hypersaline Lake Elton.</title>
        <authorList>
            <person name="Suleimanov R.Z."/>
            <person name="Oshkin I.Y."/>
            <person name="Danilova O.V."/>
            <person name="Suzina N.E."/>
            <person name="Dedysh S.N."/>
        </authorList>
    </citation>
    <scope>NUCLEOTIDE SEQUENCE [LARGE SCALE GENOMIC DNA]</scope>
    <source>
        <strain evidence="1 2">Ch1-1</strain>
    </source>
</reference>
<dbReference type="RefSeq" id="WP_305910054.1">
    <property type="nucleotide sequence ID" value="NZ_CP157743.1"/>
</dbReference>
<gene>
    <name evidence="1" type="ORF">Q9L42_002245</name>
</gene>
<accession>A0AAU7NVH2</accession>